<dbReference type="Proteomes" id="UP000812966">
    <property type="component" value="Unassembled WGS sequence"/>
</dbReference>
<accession>A0A8K0NQG7</accession>
<protein>
    <submittedName>
        <fullName evidence="1">Uncharacterized protein</fullName>
    </submittedName>
</protein>
<name>A0A8K0NQG7_9TREE</name>
<reference evidence="1" key="1">
    <citation type="submission" date="2020-04" db="EMBL/GenBank/DDBJ databases">
        <title>Analysis of mating type loci in Filobasidium floriforme.</title>
        <authorList>
            <person name="Nowrousian M."/>
        </authorList>
    </citation>
    <scope>NUCLEOTIDE SEQUENCE</scope>
    <source>
        <strain evidence="1">CBS 6242</strain>
    </source>
</reference>
<sequence>MPQELLAFPPYYVVVGVYRLFTDDKLRPAVWAKVKHATLRGLVVAGVYVAATWKIQKWFVENFLMGGFSLFGKRAQAPPVEVLETSLSWLKKADVVDYTTVLFILPQLTSLIHYFLKRNLRIARARAWDLTVQSRGKPAEFWSKGYIEEWEQPPGIGGGEGKGTKGEQQEKWLSWLLFWPSQMALRHFVLFPLSPYLPIYNVAFTSAMRGLYTARVLHRPYFEAKKMTNKEIETWLQERRWGYRAFGFTASLLESIPIIGLGFSVSNRVGAAMWAFDLEKRQHRFANGELHKVRPEDTGLSGTGKVDFPSRHLQEEEIELDDLKRSPGEL</sequence>
<dbReference type="PANTHER" id="PTHR34292">
    <property type="entry name" value="OUTER SPORE WALL PROTEIN LDS1"/>
    <property type="match status" value="1"/>
</dbReference>
<gene>
    <name evidence="1" type="ORF">FFLO_03262</name>
</gene>
<dbReference type="EMBL" id="JABELV010000058">
    <property type="protein sequence ID" value="KAG7544383.1"/>
    <property type="molecule type" value="Genomic_DNA"/>
</dbReference>
<evidence type="ECO:0000313" key="1">
    <source>
        <dbReference type="EMBL" id="KAG7544383.1"/>
    </source>
</evidence>
<evidence type="ECO:0000313" key="2">
    <source>
        <dbReference type="Proteomes" id="UP000812966"/>
    </source>
</evidence>
<organism evidence="1 2">
    <name type="scientific">Filobasidium floriforme</name>
    <dbReference type="NCBI Taxonomy" id="5210"/>
    <lineage>
        <taxon>Eukaryota</taxon>
        <taxon>Fungi</taxon>
        <taxon>Dikarya</taxon>
        <taxon>Basidiomycota</taxon>
        <taxon>Agaricomycotina</taxon>
        <taxon>Tremellomycetes</taxon>
        <taxon>Filobasidiales</taxon>
        <taxon>Filobasidiaceae</taxon>
        <taxon>Filobasidium</taxon>
    </lineage>
</organism>
<proteinExistence type="predicted"/>
<comment type="caution">
    <text evidence="1">The sequence shown here is derived from an EMBL/GenBank/DDBJ whole genome shotgun (WGS) entry which is preliminary data.</text>
</comment>
<dbReference type="InterPro" id="IPR052786">
    <property type="entry name" value="Spore_wall_assembly"/>
</dbReference>
<keyword evidence="2" id="KW-1185">Reference proteome</keyword>
<dbReference type="AlphaFoldDB" id="A0A8K0NQG7"/>
<dbReference type="PANTHER" id="PTHR34292:SF2">
    <property type="entry name" value="OUTER SPORE WALL PROTEIN LDS1"/>
    <property type="match status" value="1"/>
</dbReference>